<dbReference type="InterPro" id="IPR016786">
    <property type="entry name" value="YdeI_bac"/>
</dbReference>
<feature type="domain" description="YdhG-like" evidence="1">
    <location>
        <begin position="30"/>
        <end position="126"/>
    </location>
</feature>
<proteinExistence type="predicted"/>
<dbReference type="RefSeq" id="WP_108985610.1">
    <property type="nucleotide sequence ID" value="NZ_BFBR01000007.1"/>
</dbReference>
<gene>
    <name evidence="2" type="ORF">PbB2_02449</name>
</gene>
<evidence type="ECO:0000313" key="2">
    <source>
        <dbReference type="EMBL" id="GBF58761.1"/>
    </source>
</evidence>
<dbReference type="Proteomes" id="UP000245086">
    <property type="component" value="Unassembled WGS sequence"/>
</dbReference>
<accession>A0A2P2ECI9</accession>
<reference evidence="2" key="1">
    <citation type="journal article" date="2018" name="Genome Announc.">
        <title>Draft Genome Sequence of "Candidatus Phycosocius bacilliformis," an Alphaproteobacterial Ectosymbiont of the Hydrocarbon-Producing Green Alga Botryococcus braunii.</title>
        <authorList>
            <person name="Tanabe Y."/>
            <person name="Yamaguchi H."/>
            <person name="Watanabe M.M."/>
        </authorList>
    </citation>
    <scope>NUCLEOTIDE SEQUENCE [LARGE SCALE GENOMIC DNA]</scope>
    <source>
        <strain evidence="2">BOTRYCO-2</strain>
    </source>
</reference>
<dbReference type="AlphaFoldDB" id="A0A2P2ECI9"/>
<dbReference type="EMBL" id="BFBR01000007">
    <property type="protein sequence ID" value="GBF58761.1"/>
    <property type="molecule type" value="Genomic_DNA"/>
</dbReference>
<dbReference type="PIRSF" id="PIRSF021308">
    <property type="entry name" value="UCP021308"/>
    <property type="match status" value="1"/>
</dbReference>
<keyword evidence="3" id="KW-1185">Reference proteome</keyword>
<organism evidence="2 3">
    <name type="scientific">Candidatus Phycosocius bacilliformis</name>
    <dbReference type="NCBI Taxonomy" id="1445552"/>
    <lineage>
        <taxon>Bacteria</taxon>
        <taxon>Pseudomonadati</taxon>
        <taxon>Pseudomonadota</taxon>
        <taxon>Alphaproteobacteria</taxon>
        <taxon>Caulobacterales</taxon>
        <taxon>Caulobacterales incertae sedis</taxon>
        <taxon>Candidatus Phycosocius</taxon>
    </lineage>
</organism>
<sequence>MISHSDDYFSKGCGRCGRFETPECSVHLWGAGLGALRQICRQAGLTETVKWGHPCYQEGGRSIALIGAQRDGFILTFVNAALLKDPAQILKRAGPNSQTADLVRFNHVTEVQALAPTLRAYLAEAIGYAREGIKPPRAQAEFDLPEELIEALDADPELAHAFHDLTPGRQRSYAIALSLSQNPVTRRARIEKYRPKILRGKGAMERE</sequence>
<dbReference type="Pfam" id="PF08818">
    <property type="entry name" value="DUF1801"/>
    <property type="match status" value="1"/>
</dbReference>
<evidence type="ECO:0000259" key="1">
    <source>
        <dbReference type="Pfam" id="PF08818"/>
    </source>
</evidence>
<dbReference type="OrthoDB" id="214150at2"/>
<dbReference type="SUPFAM" id="SSF159888">
    <property type="entry name" value="YdhG-like"/>
    <property type="match status" value="1"/>
</dbReference>
<comment type="caution">
    <text evidence="2">The sequence shown here is derived from an EMBL/GenBank/DDBJ whole genome shotgun (WGS) entry which is preliminary data.</text>
</comment>
<name>A0A2P2ECI9_9PROT</name>
<protein>
    <recommendedName>
        <fullName evidence="1">YdhG-like domain-containing protein</fullName>
    </recommendedName>
</protein>
<dbReference type="InterPro" id="IPR014922">
    <property type="entry name" value="YdhG-like"/>
</dbReference>
<evidence type="ECO:0000313" key="3">
    <source>
        <dbReference type="Proteomes" id="UP000245086"/>
    </source>
</evidence>
<dbReference type="Pfam" id="PF13376">
    <property type="entry name" value="OmdA"/>
    <property type="match status" value="1"/>
</dbReference>